<organism evidence="2 3">
    <name type="scientific">Pseudooceanicola pacificus</name>
    <dbReference type="NCBI Taxonomy" id="2676438"/>
    <lineage>
        <taxon>Bacteria</taxon>
        <taxon>Pseudomonadati</taxon>
        <taxon>Pseudomonadota</taxon>
        <taxon>Alphaproteobacteria</taxon>
        <taxon>Rhodobacterales</taxon>
        <taxon>Paracoccaceae</taxon>
        <taxon>Pseudooceanicola</taxon>
    </lineage>
</organism>
<dbReference type="Proteomes" id="UP000443843">
    <property type="component" value="Unassembled WGS sequence"/>
</dbReference>
<evidence type="ECO:0000313" key="2">
    <source>
        <dbReference type="EMBL" id="MWB78460.1"/>
    </source>
</evidence>
<feature type="region of interest" description="Disordered" evidence="1">
    <location>
        <begin position="1"/>
        <end position="30"/>
    </location>
</feature>
<proteinExistence type="predicted"/>
<keyword evidence="3" id="KW-1185">Reference proteome</keyword>
<dbReference type="AlphaFoldDB" id="A0A844WEM1"/>
<name>A0A844WEM1_9RHOB</name>
<accession>A0A844WEM1</accession>
<protein>
    <submittedName>
        <fullName evidence="2">Uncharacterized protein</fullName>
    </submittedName>
</protein>
<dbReference type="RefSeq" id="WP_146178912.1">
    <property type="nucleotide sequence ID" value="NZ_WNXQ01000005.1"/>
</dbReference>
<reference evidence="2 3" key="1">
    <citation type="submission" date="2019-11" db="EMBL/GenBank/DDBJ databases">
        <title>Pseudooceanicola pacifica sp. nov., isolated from deep-sea sediment of the Pacific Ocean.</title>
        <authorList>
            <person name="Lyu L."/>
        </authorList>
    </citation>
    <scope>NUCLEOTIDE SEQUENCE [LARGE SCALE GENOMIC DNA]</scope>
    <source>
        <strain evidence="2 3">216_PA32_1</strain>
    </source>
</reference>
<sequence>MERSPERKASDRFFFKRASGASKGPQNPPLCGSFRGIQDSLDSEVVSFRKISSLEPSLSQFPRKMTQEPREMTIFPRALTQKTRELTTFSRAK</sequence>
<comment type="caution">
    <text evidence="2">The sequence shown here is derived from an EMBL/GenBank/DDBJ whole genome shotgun (WGS) entry which is preliminary data.</text>
</comment>
<evidence type="ECO:0000313" key="3">
    <source>
        <dbReference type="Proteomes" id="UP000443843"/>
    </source>
</evidence>
<feature type="compositionally biased region" description="Basic and acidic residues" evidence="1">
    <location>
        <begin position="1"/>
        <end position="14"/>
    </location>
</feature>
<dbReference type="EMBL" id="WNXQ01000005">
    <property type="protein sequence ID" value="MWB78460.1"/>
    <property type="molecule type" value="Genomic_DNA"/>
</dbReference>
<gene>
    <name evidence="2" type="ORF">GLS40_10520</name>
</gene>
<evidence type="ECO:0000256" key="1">
    <source>
        <dbReference type="SAM" id="MobiDB-lite"/>
    </source>
</evidence>